<keyword evidence="3" id="KW-1185">Reference proteome</keyword>
<reference evidence="2 3" key="1">
    <citation type="submission" date="2018-10" db="EMBL/GenBank/DDBJ databases">
        <authorList>
            <person name="Ekblom R."/>
            <person name="Jareborg N."/>
        </authorList>
    </citation>
    <scope>NUCLEOTIDE SEQUENCE [LARGE SCALE GENOMIC DNA]</scope>
    <source>
        <tissue evidence="2">Muscle</tissue>
    </source>
</reference>
<gene>
    <name evidence="2" type="ORF">BN2614_LOCUS1</name>
</gene>
<sequence>MSAQTPLLAQGHGCAVRHPGVGTRSTTPWSTAVMTTPSCP</sequence>
<feature type="region of interest" description="Disordered" evidence="1">
    <location>
        <begin position="1"/>
        <end position="40"/>
    </location>
</feature>
<feature type="compositionally biased region" description="Polar residues" evidence="1">
    <location>
        <begin position="23"/>
        <end position="40"/>
    </location>
</feature>
<dbReference type="Proteomes" id="UP000269945">
    <property type="component" value="Unassembled WGS sequence"/>
</dbReference>
<name>A0A9X9PTQ5_GULGU</name>
<evidence type="ECO:0000313" key="2">
    <source>
        <dbReference type="EMBL" id="VCW63615.1"/>
    </source>
</evidence>
<evidence type="ECO:0000313" key="3">
    <source>
        <dbReference type="Proteomes" id="UP000269945"/>
    </source>
</evidence>
<proteinExistence type="predicted"/>
<evidence type="ECO:0000256" key="1">
    <source>
        <dbReference type="SAM" id="MobiDB-lite"/>
    </source>
</evidence>
<organism evidence="2 3">
    <name type="scientific">Gulo gulo</name>
    <name type="common">Wolverine</name>
    <name type="synonym">Gluton</name>
    <dbReference type="NCBI Taxonomy" id="48420"/>
    <lineage>
        <taxon>Eukaryota</taxon>
        <taxon>Metazoa</taxon>
        <taxon>Chordata</taxon>
        <taxon>Craniata</taxon>
        <taxon>Vertebrata</taxon>
        <taxon>Euteleostomi</taxon>
        <taxon>Mammalia</taxon>
        <taxon>Eutheria</taxon>
        <taxon>Laurasiatheria</taxon>
        <taxon>Carnivora</taxon>
        <taxon>Caniformia</taxon>
        <taxon>Musteloidea</taxon>
        <taxon>Mustelidae</taxon>
        <taxon>Guloninae</taxon>
        <taxon>Gulo</taxon>
    </lineage>
</organism>
<accession>A0A9X9PTQ5</accession>
<protein>
    <submittedName>
        <fullName evidence="2">Uncharacterized protein</fullName>
    </submittedName>
</protein>
<dbReference type="AlphaFoldDB" id="A0A9X9PTQ5"/>
<dbReference type="EMBL" id="CYRY02001208">
    <property type="protein sequence ID" value="VCW63615.1"/>
    <property type="molecule type" value="Genomic_DNA"/>
</dbReference>
<comment type="caution">
    <text evidence="2">The sequence shown here is derived from an EMBL/GenBank/DDBJ whole genome shotgun (WGS) entry which is preliminary data.</text>
</comment>